<protein>
    <submittedName>
        <fullName evidence="2">Cupin domain-containing protein</fullName>
    </submittedName>
</protein>
<dbReference type="Pfam" id="PF07883">
    <property type="entry name" value="Cupin_2"/>
    <property type="match status" value="2"/>
</dbReference>
<reference evidence="2 3" key="1">
    <citation type="submission" date="2022-11" db="EMBL/GenBank/DDBJ databases">
        <title>Study of microbial diversity in lake waters.</title>
        <authorList>
            <person name="Zhang J."/>
        </authorList>
    </citation>
    <scope>NUCLEOTIDE SEQUENCE [LARGE SCALE GENOMIC DNA]</scope>
    <source>
        <strain evidence="2 3">DT12</strain>
    </source>
</reference>
<dbReference type="InterPro" id="IPR052535">
    <property type="entry name" value="Bacilysin_H2HPP_isomerase"/>
</dbReference>
<evidence type="ECO:0000313" key="2">
    <source>
        <dbReference type="EMBL" id="MCX7569395.1"/>
    </source>
</evidence>
<proteinExistence type="predicted"/>
<dbReference type="InterPro" id="IPR011051">
    <property type="entry name" value="RmlC_Cupin_sf"/>
</dbReference>
<name>A0ABT3X1F9_9BACL</name>
<feature type="domain" description="Cupin type-2" evidence="1">
    <location>
        <begin position="149"/>
        <end position="215"/>
    </location>
</feature>
<dbReference type="SUPFAM" id="SSF51182">
    <property type="entry name" value="RmlC-like cupins"/>
    <property type="match status" value="1"/>
</dbReference>
<dbReference type="RefSeq" id="WP_267150638.1">
    <property type="nucleotide sequence ID" value="NZ_JAPMLT010000002.1"/>
</dbReference>
<keyword evidence="3" id="KW-1185">Reference proteome</keyword>
<organism evidence="2 3">
    <name type="scientific">Tumebacillus lacus</name>
    <dbReference type="NCBI Taxonomy" id="2995335"/>
    <lineage>
        <taxon>Bacteria</taxon>
        <taxon>Bacillati</taxon>
        <taxon>Bacillota</taxon>
        <taxon>Bacilli</taxon>
        <taxon>Bacillales</taxon>
        <taxon>Alicyclobacillaceae</taxon>
        <taxon>Tumebacillus</taxon>
    </lineage>
</organism>
<gene>
    <name evidence="2" type="ORF">OS242_05430</name>
</gene>
<sequence length="230" mass="25897">MTTTKNSLFFPEATLEVSETGIRTYSTVRGDTEIKFSYIPPGASVPMHDHQEVQIGMVVQGELTMTVGGVTRVMTAENEIYVAPPFCPHAAVNESDGETIAIDIKRFREGENYTHAEGYFREKYNTRDLIPGMEVTFFLEDWMELMIADIPANGGEMPDHKHKNEQLGICIGGSYPMVIENETHMMKVGDSYFCGARERHSAVNPFDVAARSINVFLPPRYNLHELKKNK</sequence>
<evidence type="ECO:0000313" key="3">
    <source>
        <dbReference type="Proteomes" id="UP001208017"/>
    </source>
</evidence>
<dbReference type="Gene3D" id="2.60.120.10">
    <property type="entry name" value="Jelly Rolls"/>
    <property type="match status" value="2"/>
</dbReference>
<evidence type="ECO:0000259" key="1">
    <source>
        <dbReference type="Pfam" id="PF07883"/>
    </source>
</evidence>
<accession>A0ABT3X1F9</accession>
<dbReference type="PANTHER" id="PTHR40112">
    <property type="entry name" value="H2HPP ISOMERASE"/>
    <property type="match status" value="1"/>
</dbReference>
<dbReference type="EMBL" id="JAPMLT010000002">
    <property type="protein sequence ID" value="MCX7569395.1"/>
    <property type="molecule type" value="Genomic_DNA"/>
</dbReference>
<dbReference type="PANTHER" id="PTHR40112:SF1">
    <property type="entry name" value="H2HPP ISOMERASE"/>
    <property type="match status" value="1"/>
</dbReference>
<feature type="domain" description="Cupin type-2" evidence="1">
    <location>
        <begin position="39"/>
        <end position="104"/>
    </location>
</feature>
<dbReference type="InterPro" id="IPR014710">
    <property type="entry name" value="RmlC-like_jellyroll"/>
</dbReference>
<dbReference type="Proteomes" id="UP001208017">
    <property type="component" value="Unassembled WGS sequence"/>
</dbReference>
<comment type="caution">
    <text evidence="2">The sequence shown here is derived from an EMBL/GenBank/DDBJ whole genome shotgun (WGS) entry which is preliminary data.</text>
</comment>
<dbReference type="InterPro" id="IPR013096">
    <property type="entry name" value="Cupin_2"/>
</dbReference>